<dbReference type="PANTHER" id="PTHR43581:SF4">
    <property type="entry name" value="ATP_GTP PHOSPHATASE"/>
    <property type="match status" value="1"/>
</dbReference>
<dbReference type="InterPro" id="IPR027417">
    <property type="entry name" value="P-loop_NTPase"/>
</dbReference>
<dbReference type="CDD" id="cd01026">
    <property type="entry name" value="TOPRIM_OLD"/>
    <property type="match status" value="1"/>
</dbReference>
<dbReference type="PANTHER" id="PTHR43581">
    <property type="entry name" value="ATP/GTP PHOSPHATASE"/>
    <property type="match status" value="1"/>
</dbReference>
<dbReference type="Gene3D" id="3.40.50.300">
    <property type="entry name" value="P-loop containing nucleotide triphosphate hydrolases"/>
    <property type="match status" value="1"/>
</dbReference>
<sequence length="614" mass="69592">MYLKSLQINNFRKFQNLKVEFTKGLNLIVGSNDAGKTAIVDAIKYVLNTQSFDYIRPFYEDFFNSESDESHRTDNFHIECVFEDLKSHEASSFLEWLGFYNDGKNFLKIWLSAKRKDRKIFYEVRAGADDDGSQLSGEARDYLRITYLKALRDAESELSPKKGSRLSQILDSHELFEDKENHKLKDIMETTNHEIEDYFSDISGGKNLMDAINGYLKSFSLSSNQLESKFSMSGTSLKSILEKLGLKIFNTSENNSQGLGSQNLLYIAAELLLLKKTGYAGLKLGLVEEIEAHLHPQTQIKLIEAIQNIGEKNDIQFIMTTHSPNLASKIKLENLIVVKNGNAYPMGNEYTKLAEGDYYFLERFLDSTKANLFFANGVVLVEGDAENILLPIIAKKIGKNLSDYGVSIVNVGSVAFLRYSTIFLRKVEPHFTVSVAVITDVDVKPFESKVQVDNGNGGKRDKTAAEVETERVSLISTKNTKYDEEKVKSFIAPYWTLEYTISLSSLSKLFYQAVYICKKTKSRDYVYSMSDKTTYITESNIEYDGWNSSGKTKEEIAFIIYNDTMIKESNPLSKAVVAQVFGQILNETDLSTYNIETDDKLKYLVDAINYVTSN</sequence>
<dbReference type="Pfam" id="PF20469">
    <property type="entry name" value="OLD-like_TOPRIM"/>
    <property type="match status" value="1"/>
</dbReference>
<dbReference type="InterPro" id="IPR034139">
    <property type="entry name" value="TOPRIM_OLD"/>
</dbReference>
<accession>A0A644TNW7</accession>
<gene>
    <name evidence="3" type="primary">recF_5</name>
    <name evidence="3" type="ORF">SDC9_14403</name>
</gene>
<evidence type="ECO:0000259" key="1">
    <source>
        <dbReference type="Pfam" id="PF13175"/>
    </source>
</evidence>
<feature type="domain" description="OLD protein-like TOPRIM" evidence="2">
    <location>
        <begin position="373"/>
        <end position="442"/>
    </location>
</feature>
<evidence type="ECO:0000259" key="2">
    <source>
        <dbReference type="Pfam" id="PF20469"/>
    </source>
</evidence>
<dbReference type="InterPro" id="IPR041685">
    <property type="entry name" value="AAA_GajA/Old/RecF-like"/>
</dbReference>
<evidence type="ECO:0000313" key="3">
    <source>
        <dbReference type="EMBL" id="MPL68675.1"/>
    </source>
</evidence>
<proteinExistence type="predicted"/>
<reference evidence="3" key="1">
    <citation type="submission" date="2019-08" db="EMBL/GenBank/DDBJ databases">
        <authorList>
            <person name="Kucharzyk K."/>
            <person name="Murdoch R.W."/>
            <person name="Higgins S."/>
            <person name="Loffler F."/>
        </authorList>
    </citation>
    <scope>NUCLEOTIDE SEQUENCE</scope>
</reference>
<dbReference type="EMBL" id="VSSQ01000042">
    <property type="protein sequence ID" value="MPL68675.1"/>
    <property type="molecule type" value="Genomic_DNA"/>
</dbReference>
<organism evidence="3">
    <name type="scientific">bioreactor metagenome</name>
    <dbReference type="NCBI Taxonomy" id="1076179"/>
    <lineage>
        <taxon>unclassified sequences</taxon>
        <taxon>metagenomes</taxon>
        <taxon>ecological metagenomes</taxon>
    </lineage>
</organism>
<name>A0A644TNW7_9ZZZZ</name>
<dbReference type="CDD" id="cd00267">
    <property type="entry name" value="ABC_ATPase"/>
    <property type="match status" value="1"/>
</dbReference>
<dbReference type="SUPFAM" id="SSF52540">
    <property type="entry name" value="P-loop containing nucleoside triphosphate hydrolases"/>
    <property type="match status" value="1"/>
</dbReference>
<dbReference type="AlphaFoldDB" id="A0A644TNW7"/>
<protein>
    <submittedName>
        <fullName evidence="3">DNA replication and repair protein RecF</fullName>
    </submittedName>
</protein>
<feature type="domain" description="Endonuclease GajA/Old nuclease/RecF-like AAA" evidence="1">
    <location>
        <begin position="1"/>
        <end position="327"/>
    </location>
</feature>
<dbReference type="Pfam" id="PF13175">
    <property type="entry name" value="AAA_15"/>
    <property type="match status" value="1"/>
</dbReference>
<dbReference type="InterPro" id="IPR051396">
    <property type="entry name" value="Bact_Antivir_Def_Nuclease"/>
</dbReference>
<comment type="caution">
    <text evidence="3">The sequence shown here is derived from an EMBL/GenBank/DDBJ whole genome shotgun (WGS) entry which is preliminary data.</text>
</comment>